<dbReference type="Proteomes" id="UP001523262">
    <property type="component" value="Unassembled WGS sequence"/>
</dbReference>
<evidence type="ECO:0000313" key="9">
    <source>
        <dbReference type="EMBL" id="MCM2531269.1"/>
    </source>
</evidence>
<comment type="caution">
    <text evidence="9">The sequence shown here is derived from an EMBL/GenBank/DDBJ whole genome shotgun (WGS) entry which is preliminary data.</text>
</comment>
<comment type="catalytic activity">
    <reaction evidence="1 8">
        <text>alpha-D-glucose = beta-D-glucose</text>
        <dbReference type="Rhea" id="RHEA:10264"/>
        <dbReference type="ChEBI" id="CHEBI:15903"/>
        <dbReference type="ChEBI" id="CHEBI:17925"/>
        <dbReference type="EC" id="5.1.3.3"/>
    </reaction>
</comment>
<organism evidence="9 10">
    <name type="scientific">Neobacillus pocheonensis</name>
    <dbReference type="NCBI Taxonomy" id="363869"/>
    <lineage>
        <taxon>Bacteria</taxon>
        <taxon>Bacillati</taxon>
        <taxon>Bacillota</taxon>
        <taxon>Bacilli</taxon>
        <taxon>Bacillales</taxon>
        <taxon>Bacillaceae</taxon>
        <taxon>Neobacillus</taxon>
    </lineage>
</organism>
<dbReference type="Pfam" id="PF01263">
    <property type="entry name" value="Aldose_epim"/>
    <property type="match status" value="1"/>
</dbReference>
<proteinExistence type="inferred from homology"/>
<dbReference type="CDD" id="cd09019">
    <property type="entry name" value="galactose_mutarotase_like"/>
    <property type="match status" value="1"/>
</dbReference>
<evidence type="ECO:0000256" key="4">
    <source>
        <dbReference type="ARBA" id="ARBA00013185"/>
    </source>
</evidence>
<reference evidence="9 10" key="1">
    <citation type="submission" date="2022-06" db="EMBL/GenBank/DDBJ databases">
        <authorList>
            <person name="Jeon C.O."/>
        </authorList>
    </citation>
    <scope>NUCLEOTIDE SEQUENCE [LARGE SCALE GENOMIC DNA]</scope>
    <source>
        <strain evidence="9 10">KCTC 13943</strain>
    </source>
</reference>
<dbReference type="EMBL" id="JAMQCR010000001">
    <property type="protein sequence ID" value="MCM2531269.1"/>
    <property type="molecule type" value="Genomic_DNA"/>
</dbReference>
<evidence type="ECO:0000256" key="6">
    <source>
        <dbReference type="ARBA" id="ARBA00023235"/>
    </source>
</evidence>
<evidence type="ECO:0000256" key="5">
    <source>
        <dbReference type="ARBA" id="ARBA00014165"/>
    </source>
</evidence>
<keyword evidence="6 8" id="KW-0413">Isomerase</keyword>
<dbReference type="PANTHER" id="PTHR10091">
    <property type="entry name" value="ALDOSE-1-EPIMERASE"/>
    <property type="match status" value="1"/>
</dbReference>
<name>A0ABT0W4K1_9BACI</name>
<sequence length="350" mass="38984">MKVIQASFGQIDNQMINSFTLVNDQGMEITSINYGCIITKILAPDKHGNFENVVLGYDSLDEYLKNNAFFGAVCGRVAGRIKGGAFELDGQAYSLAQNDHNNHLHGGLKGFDKVVWDAKVIENEQEIGVQFSYLSPDGEEGYPGNLAIKVTYTLNNNNELTIRYAANTDQKTLLNVTNHSYFNLSGDLKRDILKHSLKIKSDKFLELNHELLPTGNLLDVENTPFDFSNGRHINTGVTSDYQQNLLAGNGYDHPFLLSTNQDNEIVLQDSESGRTLTIETAESGVVVYSGNSLSGEGEIRGVPSRKHLGICLETQGLPDAIHHPHFPSWILEKDEEYCSVTKYRFGYEER</sequence>
<evidence type="ECO:0000256" key="8">
    <source>
        <dbReference type="PIRNR" id="PIRNR005096"/>
    </source>
</evidence>
<dbReference type="Gene3D" id="2.70.98.10">
    <property type="match status" value="1"/>
</dbReference>
<dbReference type="InterPro" id="IPR008183">
    <property type="entry name" value="Aldose_1/G6P_1-epimerase"/>
</dbReference>
<dbReference type="PANTHER" id="PTHR10091:SF0">
    <property type="entry name" value="GALACTOSE MUTAROTASE"/>
    <property type="match status" value="1"/>
</dbReference>
<accession>A0ABT0W4K1</accession>
<dbReference type="InterPro" id="IPR047215">
    <property type="entry name" value="Galactose_mutarotase-like"/>
</dbReference>
<keyword evidence="10" id="KW-1185">Reference proteome</keyword>
<dbReference type="NCBIfam" id="NF008277">
    <property type="entry name" value="PRK11055.1"/>
    <property type="match status" value="1"/>
</dbReference>
<dbReference type="InterPro" id="IPR011013">
    <property type="entry name" value="Gal_mutarotase_sf_dom"/>
</dbReference>
<evidence type="ECO:0000256" key="1">
    <source>
        <dbReference type="ARBA" id="ARBA00001614"/>
    </source>
</evidence>
<dbReference type="SUPFAM" id="SSF74650">
    <property type="entry name" value="Galactose mutarotase-like"/>
    <property type="match status" value="1"/>
</dbReference>
<evidence type="ECO:0000313" key="10">
    <source>
        <dbReference type="Proteomes" id="UP001523262"/>
    </source>
</evidence>
<keyword evidence="7 8" id="KW-0119">Carbohydrate metabolism</keyword>
<dbReference type="PIRSF" id="PIRSF005096">
    <property type="entry name" value="GALM"/>
    <property type="match status" value="1"/>
</dbReference>
<comment type="similarity">
    <text evidence="3 8">Belongs to the aldose epimerase family.</text>
</comment>
<evidence type="ECO:0000256" key="3">
    <source>
        <dbReference type="ARBA" id="ARBA00006206"/>
    </source>
</evidence>
<dbReference type="InterPro" id="IPR014718">
    <property type="entry name" value="GH-type_carb-bd"/>
</dbReference>
<protein>
    <recommendedName>
        <fullName evidence="5 8">Aldose 1-epimerase</fullName>
        <ecNumber evidence="4 8">5.1.3.3</ecNumber>
    </recommendedName>
</protein>
<gene>
    <name evidence="9" type="ORF">NDK43_01005</name>
</gene>
<evidence type="ECO:0000256" key="2">
    <source>
        <dbReference type="ARBA" id="ARBA00005028"/>
    </source>
</evidence>
<comment type="pathway">
    <text evidence="2 8">Carbohydrate metabolism; hexose metabolism.</text>
</comment>
<dbReference type="InterPro" id="IPR015443">
    <property type="entry name" value="Aldose_1-epimerase"/>
</dbReference>
<dbReference type="EC" id="5.1.3.3" evidence="4 8"/>
<evidence type="ECO:0000256" key="7">
    <source>
        <dbReference type="ARBA" id="ARBA00023277"/>
    </source>
</evidence>
<dbReference type="PROSITE" id="PS00545">
    <property type="entry name" value="ALDOSE_1_EPIMERASE"/>
    <property type="match status" value="1"/>
</dbReference>
<dbReference type="InterPro" id="IPR018052">
    <property type="entry name" value="Ald1_epimerase_CS"/>
</dbReference>